<proteinExistence type="predicted"/>
<name>I4C1G3_DESTA</name>
<dbReference type="SMART" id="SM00895">
    <property type="entry name" value="FCD"/>
    <property type="match status" value="1"/>
</dbReference>
<dbReference type="Proteomes" id="UP000006055">
    <property type="component" value="Chromosome"/>
</dbReference>
<evidence type="ECO:0000256" key="3">
    <source>
        <dbReference type="ARBA" id="ARBA00023163"/>
    </source>
</evidence>
<sequence>MEDDLGLATVEQPAQLAALAYESLHRSILSGRLKVGSLHNEMKLARELGISRTPVREALLELASRGLVEILPRKGIRVKLFTEKDVHEVFQIREIMEVGLIESVVRQGCAGRLSDLEAALEQQQSEADKGNHQGFLTADRLFHSTLCQLADNNRLSAILENLRDLIHVMGAEALLQQGRFNEVVAEHREICQYLKMGNAEEARGAVVRHLLRSKNAVLEQYRQHHTITEDSR</sequence>
<organism evidence="5 6">
    <name type="scientific">Desulfomonile tiedjei (strain ATCC 49306 / DSM 6799 / DCB-1)</name>
    <dbReference type="NCBI Taxonomy" id="706587"/>
    <lineage>
        <taxon>Bacteria</taxon>
        <taxon>Pseudomonadati</taxon>
        <taxon>Thermodesulfobacteriota</taxon>
        <taxon>Desulfomonilia</taxon>
        <taxon>Desulfomonilales</taxon>
        <taxon>Desulfomonilaceae</taxon>
        <taxon>Desulfomonile</taxon>
    </lineage>
</organism>
<dbReference type="GO" id="GO:0003677">
    <property type="term" value="F:DNA binding"/>
    <property type="evidence" value="ECO:0007669"/>
    <property type="project" value="UniProtKB-KW"/>
</dbReference>
<feature type="domain" description="HTH gntR-type" evidence="4">
    <location>
        <begin position="14"/>
        <end position="81"/>
    </location>
</feature>
<evidence type="ECO:0000313" key="5">
    <source>
        <dbReference type="EMBL" id="AFM23404.1"/>
    </source>
</evidence>
<evidence type="ECO:0000313" key="6">
    <source>
        <dbReference type="Proteomes" id="UP000006055"/>
    </source>
</evidence>
<gene>
    <name evidence="5" type="ordered locus">Desti_0678</name>
</gene>
<dbReference type="eggNOG" id="COG1802">
    <property type="taxonomic scope" value="Bacteria"/>
</dbReference>
<protein>
    <submittedName>
        <fullName evidence="5">Transcriptional regulator</fullName>
    </submittedName>
</protein>
<dbReference type="Pfam" id="PF07729">
    <property type="entry name" value="FCD"/>
    <property type="match status" value="1"/>
</dbReference>
<reference evidence="5" key="1">
    <citation type="submission" date="2012-06" db="EMBL/GenBank/DDBJ databases">
        <title>Complete sequence of chromosome of Desulfomonile tiedjei DSM 6799.</title>
        <authorList>
            <consortium name="US DOE Joint Genome Institute (JGI-PGF)"/>
            <person name="Lucas S."/>
            <person name="Copeland A."/>
            <person name="Lapidus A."/>
            <person name="Glavina del Rio T."/>
            <person name="Dalin E."/>
            <person name="Tice H."/>
            <person name="Bruce D."/>
            <person name="Goodwin L."/>
            <person name="Pitluck S."/>
            <person name="Peters L."/>
            <person name="Ovchinnikova G."/>
            <person name="Zeytun A."/>
            <person name="Lu M."/>
            <person name="Kyrpides N."/>
            <person name="Mavromatis K."/>
            <person name="Ivanova N."/>
            <person name="Brettin T."/>
            <person name="Detter J.C."/>
            <person name="Han C."/>
            <person name="Larimer F."/>
            <person name="Land M."/>
            <person name="Hauser L."/>
            <person name="Markowitz V."/>
            <person name="Cheng J.-F."/>
            <person name="Hugenholtz P."/>
            <person name="Woyke T."/>
            <person name="Wu D."/>
            <person name="Spring S."/>
            <person name="Schroeder M."/>
            <person name="Brambilla E."/>
            <person name="Klenk H.-P."/>
            <person name="Eisen J.A."/>
        </authorList>
    </citation>
    <scope>NUCLEOTIDE SEQUENCE</scope>
    <source>
        <strain evidence="5">DSM 6799</strain>
    </source>
</reference>
<keyword evidence="3" id="KW-0804">Transcription</keyword>
<dbReference type="InterPro" id="IPR036390">
    <property type="entry name" value="WH_DNA-bd_sf"/>
</dbReference>
<dbReference type="PROSITE" id="PS50949">
    <property type="entry name" value="HTH_GNTR"/>
    <property type="match status" value="1"/>
</dbReference>
<dbReference type="PANTHER" id="PTHR43537:SF24">
    <property type="entry name" value="GLUCONATE OPERON TRANSCRIPTIONAL REPRESSOR"/>
    <property type="match status" value="1"/>
</dbReference>
<dbReference type="PRINTS" id="PR00035">
    <property type="entry name" value="HTHGNTR"/>
</dbReference>
<dbReference type="EMBL" id="CP003360">
    <property type="protein sequence ID" value="AFM23404.1"/>
    <property type="molecule type" value="Genomic_DNA"/>
</dbReference>
<evidence type="ECO:0000259" key="4">
    <source>
        <dbReference type="PROSITE" id="PS50949"/>
    </source>
</evidence>
<dbReference type="InterPro" id="IPR036388">
    <property type="entry name" value="WH-like_DNA-bd_sf"/>
</dbReference>
<keyword evidence="6" id="KW-1185">Reference proteome</keyword>
<dbReference type="AlphaFoldDB" id="I4C1G3"/>
<evidence type="ECO:0000256" key="2">
    <source>
        <dbReference type="ARBA" id="ARBA00023125"/>
    </source>
</evidence>
<dbReference type="PATRIC" id="fig|706587.4.peg.765"/>
<dbReference type="GO" id="GO:0003700">
    <property type="term" value="F:DNA-binding transcription factor activity"/>
    <property type="evidence" value="ECO:0007669"/>
    <property type="project" value="InterPro"/>
</dbReference>
<keyword evidence="1" id="KW-0805">Transcription regulation</keyword>
<dbReference type="OrthoDB" id="5365904at2"/>
<accession>I4C1G3</accession>
<dbReference type="Gene3D" id="1.10.10.10">
    <property type="entry name" value="Winged helix-like DNA-binding domain superfamily/Winged helix DNA-binding domain"/>
    <property type="match status" value="1"/>
</dbReference>
<keyword evidence="2" id="KW-0238">DNA-binding</keyword>
<dbReference type="Gene3D" id="1.20.120.530">
    <property type="entry name" value="GntR ligand-binding domain-like"/>
    <property type="match status" value="1"/>
</dbReference>
<evidence type="ECO:0000256" key="1">
    <source>
        <dbReference type="ARBA" id="ARBA00023015"/>
    </source>
</evidence>
<dbReference type="STRING" id="706587.Desti_0678"/>
<dbReference type="SUPFAM" id="SSF46785">
    <property type="entry name" value="Winged helix' DNA-binding domain"/>
    <property type="match status" value="1"/>
</dbReference>
<dbReference type="InterPro" id="IPR000524">
    <property type="entry name" value="Tscrpt_reg_HTH_GntR"/>
</dbReference>
<dbReference type="PANTHER" id="PTHR43537">
    <property type="entry name" value="TRANSCRIPTIONAL REGULATOR, GNTR FAMILY"/>
    <property type="match status" value="1"/>
</dbReference>
<dbReference type="HOGENOM" id="CLU_017584_5_1_7"/>
<dbReference type="SMART" id="SM00345">
    <property type="entry name" value="HTH_GNTR"/>
    <property type="match status" value="1"/>
</dbReference>
<dbReference type="InterPro" id="IPR008920">
    <property type="entry name" value="TF_FadR/GntR_C"/>
</dbReference>
<dbReference type="SUPFAM" id="SSF48008">
    <property type="entry name" value="GntR ligand-binding domain-like"/>
    <property type="match status" value="1"/>
</dbReference>
<dbReference type="RefSeq" id="WP_014808560.1">
    <property type="nucleotide sequence ID" value="NC_018025.1"/>
</dbReference>
<dbReference type="KEGG" id="dti:Desti_0678"/>
<dbReference type="Pfam" id="PF00392">
    <property type="entry name" value="GntR"/>
    <property type="match status" value="1"/>
</dbReference>
<dbReference type="CDD" id="cd07377">
    <property type="entry name" value="WHTH_GntR"/>
    <property type="match status" value="1"/>
</dbReference>
<dbReference type="InterPro" id="IPR011711">
    <property type="entry name" value="GntR_C"/>
</dbReference>